<proteinExistence type="predicted"/>
<reference evidence="4" key="1">
    <citation type="submission" date="2016-10" db="EMBL/GenBank/DDBJ databases">
        <authorList>
            <person name="Varghese N."/>
            <person name="Submissions S."/>
        </authorList>
    </citation>
    <scope>NUCLEOTIDE SEQUENCE [LARGE SCALE GENOMIC DNA]</scope>
    <source>
        <strain evidence="4">DSM 22530</strain>
    </source>
</reference>
<dbReference type="STRING" id="640948.SAMN05216238_107205"/>
<accession>A0A1I1XCG9</accession>
<evidence type="ECO:0000313" key="3">
    <source>
        <dbReference type="EMBL" id="SFE05032.1"/>
    </source>
</evidence>
<sequence>MWKKINTYYSPFVDVLSFILLILTAIYVLFQYGQLPDEIPRHFNASGEPDAWGGKGLLVGLLILYGFILILVFVLNYFFFIKRDAKETMHFVNFPAIKKDGLTEEQMQLIKQKMVRMMAMINLFVSIMFSWILYGMVQTAMGHADGLSSGFMFLIILMLGVTFYYVWKVYRISKRKT</sequence>
<feature type="transmembrane region" description="Helical" evidence="1">
    <location>
        <begin position="149"/>
        <end position="167"/>
    </location>
</feature>
<feature type="domain" description="DUF1648" evidence="2">
    <location>
        <begin position="19"/>
        <end position="65"/>
    </location>
</feature>
<evidence type="ECO:0000259" key="2">
    <source>
        <dbReference type="Pfam" id="PF07853"/>
    </source>
</evidence>
<name>A0A1I1XCG9_9BACI</name>
<dbReference type="Pfam" id="PF07853">
    <property type="entry name" value="DUF1648"/>
    <property type="match status" value="1"/>
</dbReference>
<evidence type="ECO:0000313" key="4">
    <source>
        <dbReference type="Proteomes" id="UP000199474"/>
    </source>
</evidence>
<keyword evidence="4" id="KW-1185">Reference proteome</keyword>
<feature type="transmembrane region" description="Helical" evidence="1">
    <location>
        <begin position="57"/>
        <end position="80"/>
    </location>
</feature>
<keyword evidence="1" id="KW-0472">Membrane</keyword>
<dbReference type="AlphaFoldDB" id="A0A1I1XCG9"/>
<protein>
    <recommendedName>
        <fullName evidence="2">DUF1648 domain-containing protein</fullName>
    </recommendedName>
</protein>
<dbReference type="Proteomes" id="UP000199474">
    <property type="component" value="Unassembled WGS sequence"/>
</dbReference>
<feature type="transmembrane region" description="Helical" evidence="1">
    <location>
        <begin position="117"/>
        <end position="137"/>
    </location>
</feature>
<dbReference type="RefSeq" id="WP_177183424.1">
    <property type="nucleotide sequence ID" value="NZ_FOMR01000007.1"/>
</dbReference>
<dbReference type="InterPro" id="IPR012867">
    <property type="entry name" value="DUF1648"/>
</dbReference>
<keyword evidence="1" id="KW-1133">Transmembrane helix</keyword>
<feature type="transmembrane region" description="Helical" evidence="1">
    <location>
        <begin position="12"/>
        <end position="30"/>
    </location>
</feature>
<organism evidence="3 4">
    <name type="scientific">Lentibacillus persicus</name>
    <dbReference type="NCBI Taxonomy" id="640948"/>
    <lineage>
        <taxon>Bacteria</taxon>
        <taxon>Bacillati</taxon>
        <taxon>Bacillota</taxon>
        <taxon>Bacilli</taxon>
        <taxon>Bacillales</taxon>
        <taxon>Bacillaceae</taxon>
        <taxon>Lentibacillus</taxon>
    </lineage>
</organism>
<evidence type="ECO:0000256" key="1">
    <source>
        <dbReference type="SAM" id="Phobius"/>
    </source>
</evidence>
<keyword evidence="1" id="KW-0812">Transmembrane</keyword>
<gene>
    <name evidence="3" type="ORF">SAMN05216238_107205</name>
</gene>
<dbReference type="EMBL" id="FOMR01000007">
    <property type="protein sequence ID" value="SFE05032.1"/>
    <property type="molecule type" value="Genomic_DNA"/>
</dbReference>